<reference evidence="2 3" key="1">
    <citation type="journal article" date="2007" name="Science">
        <title>Sea anemone genome reveals ancestral eumetazoan gene repertoire and genomic organization.</title>
        <authorList>
            <person name="Putnam N.H."/>
            <person name="Srivastava M."/>
            <person name="Hellsten U."/>
            <person name="Dirks B."/>
            <person name="Chapman J."/>
            <person name="Salamov A."/>
            <person name="Terry A."/>
            <person name="Shapiro H."/>
            <person name="Lindquist E."/>
            <person name="Kapitonov V.V."/>
            <person name="Jurka J."/>
            <person name="Genikhovich G."/>
            <person name="Grigoriev I.V."/>
            <person name="Lucas S.M."/>
            <person name="Steele R.E."/>
            <person name="Finnerty J.R."/>
            <person name="Technau U."/>
            <person name="Martindale M.Q."/>
            <person name="Rokhsar D.S."/>
        </authorList>
    </citation>
    <scope>NUCLEOTIDE SEQUENCE [LARGE SCALE GENOMIC DNA]</scope>
    <source>
        <strain evidence="3">CH2 X CH6</strain>
    </source>
</reference>
<sequence length="148" mass="16777">MLHPNIPRVFAYDTEQLPYHVILERMPEGDLLSYLENSRRDLLPMLPQSILTGMCLDVLRAVKFLHQLGLVHRSICPSNVMVGEDNVCMLSGLGTVRELKSQYVSNKSTQVRHDAPESLLDGRFSCASDMWSYGVLMYQVFTLGVTPY</sequence>
<accession>A7RNM0</accession>
<dbReference type="STRING" id="45351.A7RNM0"/>
<dbReference type="PROSITE" id="PS50011">
    <property type="entry name" value="PROTEIN_KINASE_DOM"/>
    <property type="match status" value="1"/>
</dbReference>
<dbReference type="InterPro" id="IPR000719">
    <property type="entry name" value="Prot_kinase_dom"/>
</dbReference>
<dbReference type="InterPro" id="IPR050122">
    <property type="entry name" value="RTK"/>
</dbReference>
<dbReference type="Proteomes" id="UP000001593">
    <property type="component" value="Unassembled WGS sequence"/>
</dbReference>
<dbReference type="PRINTS" id="PR00109">
    <property type="entry name" value="TYRKINASE"/>
</dbReference>
<keyword evidence="3" id="KW-1185">Reference proteome</keyword>
<dbReference type="AlphaFoldDB" id="A7RNM0"/>
<evidence type="ECO:0000259" key="1">
    <source>
        <dbReference type="PROSITE" id="PS50011"/>
    </source>
</evidence>
<dbReference type="GO" id="GO:0005524">
    <property type="term" value="F:ATP binding"/>
    <property type="evidence" value="ECO:0007669"/>
    <property type="project" value="InterPro"/>
</dbReference>
<protein>
    <recommendedName>
        <fullName evidence="1">Protein kinase domain-containing protein</fullName>
    </recommendedName>
</protein>
<dbReference type="Gene3D" id="1.10.510.10">
    <property type="entry name" value="Transferase(Phosphotransferase) domain 1"/>
    <property type="match status" value="1"/>
</dbReference>
<dbReference type="PANTHER" id="PTHR24416:SF617">
    <property type="entry name" value="RET ONCOGENE, ISOFORM A"/>
    <property type="match status" value="1"/>
</dbReference>
<gene>
    <name evidence="2" type="ORF">NEMVEDRAFT_v1g87776</name>
</gene>
<dbReference type="HOGENOM" id="CLU_1763457_0_0_1"/>
<dbReference type="PhylomeDB" id="A7RNM0"/>
<dbReference type="SUPFAM" id="SSF56112">
    <property type="entry name" value="Protein kinase-like (PK-like)"/>
    <property type="match status" value="1"/>
</dbReference>
<dbReference type="InterPro" id="IPR011009">
    <property type="entry name" value="Kinase-like_dom_sf"/>
</dbReference>
<dbReference type="InterPro" id="IPR001245">
    <property type="entry name" value="Ser-Thr/Tyr_kinase_cat_dom"/>
</dbReference>
<evidence type="ECO:0000313" key="3">
    <source>
        <dbReference type="Proteomes" id="UP000001593"/>
    </source>
</evidence>
<organism evidence="2 3">
    <name type="scientific">Nematostella vectensis</name>
    <name type="common">Starlet sea anemone</name>
    <dbReference type="NCBI Taxonomy" id="45351"/>
    <lineage>
        <taxon>Eukaryota</taxon>
        <taxon>Metazoa</taxon>
        <taxon>Cnidaria</taxon>
        <taxon>Anthozoa</taxon>
        <taxon>Hexacorallia</taxon>
        <taxon>Actiniaria</taxon>
        <taxon>Edwardsiidae</taxon>
        <taxon>Nematostella</taxon>
    </lineage>
</organism>
<proteinExistence type="predicted"/>
<dbReference type="EMBL" id="DS469523">
    <property type="protein sequence ID" value="EDO46879.1"/>
    <property type="molecule type" value="Genomic_DNA"/>
</dbReference>
<dbReference type="InParanoid" id="A7RNM0"/>
<feature type="domain" description="Protein kinase" evidence="1">
    <location>
        <begin position="1"/>
        <end position="148"/>
    </location>
</feature>
<evidence type="ECO:0000313" key="2">
    <source>
        <dbReference type="EMBL" id="EDO46879.1"/>
    </source>
</evidence>
<dbReference type="Pfam" id="PF07714">
    <property type="entry name" value="PK_Tyr_Ser-Thr"/>
    <property type="match status" value="1"/>
</dbReference>
<dbReference type="eggNOG" id="KOG1095">
    <property type="taxonomic scope" value="Eukaryota"/>
</dbReference>
<feature type="non-terminal residue" evidence="2">
    <location>
        <position position="148"/>
    </location>
</feature>
<dbReference type="GO" id="GO:0004672">
    <property type="term" value="F:protein kinase activity"/>
    <property type="evidence" value="ECO:0007669"/>
    <property type="project" value="InterPro"/>
</dbReference>
<name>A7RNM0_NEMVE</name>
<dbReference type="PANTHER" id="PTHR24416">
    <property type="entry name" value="TYROSINE-PROTEIN KINASE RECEPTOR"/>
    <property type="match status" value="1"/>
</dbReference>